<proteinExistence type="predicted"/>
<organism evidence="1 2">
    <name type="scientific">Neptuniibacter pectenicola</name>
    <dbReference type="NCBI Taxonomy" id="1806669"/>
    <lineage>
        <taxon>Bacteria</taxon>
        <taxon>Pseudomonadati</taxon>
        <taxon>Pseudomonadota</taxon>
        <taxon>Gammaproteobacteria</taxon>
        <taxon>Oceanospirillales</taxon>
        <taxon>Oceanospirillaceae</taxon>
        <taxon>Neptuniibacter</taxon>
    </lineage>
</organism>
<dbReference type="EMBL" id="JBBMRA010000010">
    <property type="protein sequence ID" value="MEM5537018.1"/>
    <property type="molecule type" value="Genomic_DNA"/>
</dbReference>
<gene>
    <name evidence="1" type="ORF">WNY58_11505</name>
</gene>
<evidence type="ECO:0008006" key="3">
    <source>
        <dbReference type="Google" id="ProtNLM"/>
    </source>
</evidence>
<reference evidence="1 2" key="1">
    <citation type="submission" date="2024-03" db="EMBL/GenBank/DDBJ databases">
        <title>Community enrichment and isolation of bacterial strains for fucoidan degradation.</title>
        <authorList>
            <person name="Sichert A."/>
        </authorList>
    </citation>
    <scope>NUCLEOTIDE SEQUENCE [LARGE SCALE GENOMIC DNA]</scope>
    <source>
        <strain evidence="1 2">AS76</strain>
    </source>
</reference>
<comment type="caution">
    <text evidence="1">The sequence shown here is derived from an EMBL/GenBank/DDBJ whole genome shotgun (WGS) entry which is preliminary data.</text>
</comment>
<dbReference type="RefSeq" id="WP_342854587.1">
    <property type="nucleotide sequence ID" value="NZ_JBBMRA010000010.1"/>
</dbReference>
<sequence>MAKNHLSEKLQKKIDKEKVLVKENNIRFTVTHLSPKGKVLGREWYKGFIAVTDKRLVLVSNSVKFLNLKGGDDRFSAAKFVEDNVACLEVEYFKETHSHRSVEFHIYTDKVDKFLKQIEKLA</sequence>
<accession>A0ABU9TU00</accession>
<keyword evidence="2" id="KW-1185">Reference proteome</keyword>
<dbReference type="Proteomes" id="UP001449225">
    <property type="component" value="Unassembled WGS sequence"/>
</dbReference>
<protein>
    <recommendedName>
        <fullName evidence="3">PH domain-containing protein</fullName>
    </recommendedName>
</protein>
<evidence type="ECO:0000313" key="1">
    <source>
        <dbReference type="EMBL" id="MEM5537018.1"/>
    </source>
</evidence>
<evidence type="ECO:0000313" key="2">
    <source>
        <dbReference type="Proteomes" id="UP001449225"/>
    </source>
</evidence>
<name>A0ABU9TU00_9GAMM</name>